<comment type="similarity">
    <text evidence="1 5">Belongs to the peptidase S8 family.</text>
</comment>
<evidence type="ECO:0000256" key="3">
    <source>
        <dbReference type="ARBA" id="ARBA00022801"/>
    </source>
</evidence>
<evidence type="ECO:0000256" key="1">
    <source>
        <dbReference type="ARBA" id="ARBA00011073"/>
    </source>
</evidence>
<dbReference type="InterPro" id="IPR036852">
    <property type="entry name" value="Peptidase_S8/S53_dom_sf"/>
</dbReference>
<dbReference type="PANTHER" id="PTHR43806:SF11">
    <property type="entry name" value="CEREVISIN-RELATED"/>
    <property type="match status" value="1"/>
</dbReference>
<keyword evidence="4" id="KW-0720">Serine protease</keyword>
<accession>A0A841BXN5</accession>
<organism evidence="10 11">
    <name type="scientific">Allocatelliglobosispora scoriae</name>
    <dbReference type="NCBI Taxonomy" id="643052"/>
    <lineage>
        <taxon>Bacteria</taxon>
        <taxon>Bacillati</taxon>
        <taxon>Actinomycetota</taxon>
        <taxon>Actinomycetes</taxon>
        <taxon>Micromonosporales</taxon>
        <taxon>Micromonosporaceae</taxon>
        <taxon>Allocatelliglobosispora</taxon>
    </lineage>
</organism>
<evidence type="ECO:0000256" key="8">
    <source>
        <dbReference type="SAM" id="SignalP"/>
    </source>
</evidence>
<dbReference type="InterPro" id="IPR000209">
    <property type="entry name" value="Peptidase_S8/S53_dom"/>
</dbReference>
<dbReference type="PANTHER" id="PTHR43806">
    <property type="entry name" value="PEPTIDASE S8"/>
    <property type="match status" value="1"/>
</dbReference>
<keyword evidence="3" id="KW-0378">Hydrolase</keyword>
<protein>
    <submittedName>
        <fullName evidence="10">Subtilisin family serine protease</fullName>
    </submittedName>
</protein>
<dbReference type="Pfam" id="PF00082">
    <property type="entry name" value="Peptidase_S8"/>
    <property type="match status" value="1"/>
</dbReference>
<dbReference type="SUPFAM" id="SSF52743">
    <property type="entry name" value="Subtilisin-like"/>
    <property type="match status" value="1"/>
</dbReference>
<feature type="transmembrane region" description="Helical" evidence="7">
    <location>
        <begin position="343"/>
        <end position="361"/>
    </location>
</feature>
<dbReference type="GO" id="GO:0004252">
    <property type="term" value="F:serine-type endopeptidase activity"/>
    <property type="evidence" value="ECO:0007669"/>
    <property type="project" value="InterPro"/>
</dbReference>
<feature type="region of interest" description="Disordered" evidence="6">
    <location>
        <begin position="301"/>
        <end position="323"/>
    </location>
</feature>
<dbReference type="EMBL" id="JACHMN010000002">
    <property type="protein sequence ID" value="MBB5871693.1"/>
    <property type="molecule type" value="Genomic_DNA"/>
</dbReference>
<evidence type="ECO:0000256" key="7">
    <source>
        <dbReference type="SAM" id="Phobius"/>
    </source>
</evidence>
<dbReference type="AlphaFoldDB" id="A0A841BXN5"/>
<dbReference type="PROSITE" id="PS51892">
    <property type="entry name" value="SUBTILASE"/>
    <property type="match status" value="1"/>
</dbReference>
<keyword evidence="7" id="KW-0472">Membrane</keyword>
<evidence type="ECO:0000313" key="10">
    <source>
        <dbReference type="EMBL" id="MBB5871693.1"/>
    </source>
</evidence>
<keyword evidence="2 10" id="KW-0645">Protease</keyword>
<feature type="signal peptide" evidence="8">
    <location>
        <begin position="1"/>
        <end position="26"/>
    </location>
</feature>
<keyword evidence="7" id="KW-1133">Transmembrane helix</keyword>
<reference evidence="10 11" key="1">
    <citation type="submission" date="2020-08" db="EMBL/GenBank/DDBJ databases">
        <title>Sequencing the genomes of 1000 actinobacteria strains.</title>
        <authorList>
            <person name="Klenk H.-P."/>
        </authorList>
    </citation>
    <scope>NUCLEOTIDE SEQUENCE [LARGE SCALE GENOMIC DNA]</scope>
    <source>
        <strain evidence="10 11">DSM 45362</strain>
    </source>
</reference>
<evidence type="ECO:0000313" key="11">
    <source>
        <dbReference type="Proteomes" id="UP000587527"/>
    </source>
</evidence>
<feature type="compositionally biased region" description="Low complexity" evidence="6">
    <location>
        <begin position="309"/>
        <end position="323"/>
    </location>
</feature>
<evidence type="ECO:0000256" key="5">
    <source>
        <dbReference type="PROSITE-ProRule" id="PRU01240"/>
    </source>
</evidence>
<sequence length="364" mass="36578">MSLLARIIAVPLTVVALVSAAAPAWADTTRDQQWWLSTMELPVVHAMTRGAGVTVAIVDSGVDATHPDLAGAISGSSDPAATRDVDGRGTALAALVAGRGHGPGNADGILGVAPAAMILPIVFATGPAEAGSPDALAAGIDEAIERGAQVICIGRGVAPSPRLAQAVLNAQSRDVVVVAADGNRVDQVFPPWPASSPGVLTPIVLNRAGVVVVPPASRLSTGVGVPGTDLVTATLGGRYREDGSAAGVLCGAVALVRSAAPQLKAEAVVDLLRSTAADRGPTGPDVQYGAGVLDLTKALSAVPRPAPSPSSAAPTAAPSPSVSASTIESDFTTLVGSGDWRRWLIVLLPVFFLIGLGTFALRRR</sequence>
<name>A0A841BXN5_9ACTN</name>
<comment type="caution">
    <text evidence="10">The sequence shown here is derived from an EMBL/GenBank/DDBJ whole genome shotgun (WGS) entry which is preliminary data.</text>
</comment>
<evidence type="ECO:0000256" key="4">
    <source>
        <dbReference type="ARBA" id="ARBA00022825"/>
    </source>
</evidence>
<dbReference type="Proteomes" id="UP000587527">
    <property type="component" value="Unassembled WGS sequence"/>
</dbReference>
<proteinExistence type="inferred from homology"/>
<evidence type="ECO:0000256" key="2">
    <source>
        <dbReference type="ARBA" id="ARBA00022670"/>
    </source>
</evidence>
<gene>
    <name evidence="10" type="ORF">F4553_005072</name>
</gene>
<dbReference type="PRINTS" id="PR00723">
    <property type="entry name" value="SUBTILISIN"/>
</dbReference>
<evidence type="ECO:0000259" key="9">
    <source>
        <dbReference type="Pfam" id="PF00082"/>
    </source>
</evidence>
<dbReference type="InterPro" id="IPR023827">
    <property type="entry name" value="Peptidase_S8_Asp-AS"/>
</dbReference>
<dbReference type="GO" id="GO:0006508">
    <property type="term" value="P:proteolysis"/>
    <property type="evidence" value="ECO:0007669"/>
    <property type="project" value="UniProtKB-KW"/>
</dbReference>
<feature type="domain" description="Peptidase S8/S53" evidence="9">
    <location>
        <begin position="50"/>
        <end position="291"/>
    </location>
</feature>
<keyword evidence="8" id="KW-0732">Signal</keyword>
<keyword evidence="7" id="KW-0812">Transmembrane</keyword>
<dbReference type="InterPro" id="IPR050131">
    <property type="entry name" value="Peptidase_S8_subtilisin-like"/>
</dbReference>
<dbReference type="PROSITE" id="PS00136">
    <property type="entry name" value="SUBTILASE_ASP"/>
    <property type="match status" value="1"/>
</dbReference>
<dbReference type="Gene3D" id="3.40.50.200">
    <property type="entry name" value="Peptidase S8/S53 domain"/>
    <property type="match status" value="1"/>
</dbReference>
<comment type="caution">
    <text evidence="5">Lacks conserved residue(s) required for the propagation of feature annotation.</text>
</comment>
<keyword evidence="11" id="KW-1185">Reference proteome</keyword>
<dbReference type="InterPro" id="IPR015500">
    <property type="entry name" value="Peptidase_S8_subtilisin-rel"/>
</dbReference>
<dbReference type="RefSeq" id="WP_184839921.1">
    <property type="nucleotide sequence ID" value="NZ_JACHMN010000002.1"/>
</dbReference>
<feature type="chain" id="PRO_5032496195" evidence="8">
    <location>
        <begin position="27"/>
        <end position="364"/>
    </location>
</feature>
<evidence type="ECO:0000256" key="6">
    <source>
        <dbReference type="SAM" id="MobiDB-lite"/>
    </source>
</evidence>